<dbReference type="InParanoid" id="A0A2R5GM92"/>
<dbReference type="Proteomes" id="UP000241890">
    <property type="component" value="Unassembled WGS sequence"/>
</dbReference>
<organism evidence="1 2">
    <name type="scientific">Hondaea fermentalgiana</name>
    <dbReference type="NCBI Taxonomy" id="2315210"/>
    <lineage>
        <taxon>Eukaryota</taxon>
        <taxon>Sar</taxon>
        <taxon>Stramenopiles</taxon>
        <taxon>Bigyra</taxon>
        <taxon>Labyrinthulomycetes</taxon>
        <taxon>Thraustochytrida</taxon>
        <taxon>Thraustochytriidae</taxon>
        <taxon>Hondaea</taxon>
    </lineage>
</organism>
<dbReference type="EMBL" id="BEYU01000097">
    <property type="protein sequence ID" value="GBG31429.1"/>
    <property type="molecule type" value="Genomic_DNA"/>
</dbReference>
<sequence length="70" mass="7696">MSHVSRATKAVFDAAPHCEKVYLGTSVGGQISSMAHREAVSDYLKKYGKLAKLRCGCPSMDDVEDMRTFL</sequence>
<comment type="caution">
    <text evidence="1">The sequence shown here is derived from an EMBL/GenBank/DDBJ whole genome shotgun (WGS) entry which is preliminary data.</text>
</comment>
<dbReference type="AlphaFoldDB" id="A0A2R5GM92"/>
<accession>A0A2R5GM92</accession>
<gene>
    <name evidence="1" type="ORF">FCC1311_076532</name>
</gene>
<protein>
    <submittedName>
        <fullName evidence="1">Uncharacterized protein</fullName>
    </submittedName>
</protein>
<reference evidence="1 2" key="1">
    <citation type="submission" date="2017-12" db="EMBL/GenBank/DDBJ databases">
        <title>Sequencing, de novo assembly and annotation of complete genome of a new Thraustochytrid species, strain FCC1311.</title>
        <authorList>
            <person name="Sedici K."/>
            <person name="Godart F."/>
            <person name="Aiese Cigliano R."/>
            <person name="Sanseverino W."/>
            <person name="Barakat M."/>
            <person name="Ortet P."/>
            <person name="Marechal E."/>
            <person name="Cagnac O."/>
            <person name="Amato A."/>
        </authorList>
    </citation>
    <scope>NUCLEOTIDE SEQUENCE [LARGE SCALE GENOMIC DNA]</scope>
</reference>
<evidence type="ECO:0000313" key="1">
    <source>
        <dbReference type="EMBL" id="GBG31429.1"/>
    </source>
</evidence>
<keyword evidence="2" id="KW-1185">Reference proteome</keyword>
<name>A0A2R5GM92_9STRA</name>
<proteinExistence type="predicted"/>
<evidence type="ECO:0000313" key="2">
    <source>
        <dbReference type="Proteomes" id="UP000241890"/>
    </source>
</evidence>